<dbReference type="KEGG" id="sphj:BSL82_10670"/>
<evidence type="ECO:0000313" key="2">
    <source>
        <dbReference type="EMBL" id="API59724.1"/>
    </source>
</evidence>
<feature type="region of interest" description="Disordered" evidence="1">
    <location>
        <begin position="36"/>
        <end position="94"/>
    </location>
</feature>
<organism evidence="2 3">
    <name type="scientific">Tardibacter chloracetimidivorans</name>
    <dbReference type="NCBI Taxonomy" id="1921510"/>
    <lineage>
        <taxon>Bacteria</taxon>
        <taxon>Pseudomonadati</taxon>
        <taxon>Pseudomonadota</taxon>
        <taxon>Alphaproteobacteria</taxon>
        <taxon>Sphingomonadales</taxon>
        <taxon>Sphingomonadaceae</taxon>
        <taxon>Tardibacter</taxon>
    </lineage>
</organism>
<dbReference type="Proteomes" id="UP000182063">
    <property type="component" value="Chromosome"/>
</dbReference>
<name>A0A1L3ZVP4_9SPHN</name>
<keyword evidence="3" id="KW-1185">Reference proteome</keyword>
<proteinExistence type="predicted"/>
<gene>
    <name evidence="2" type="ORF">BSL82_10670</name>
</gene>
<evidence type="ECO:0000256" key="1">
    <source>
        <dbReference type="SAM" id="MobiDB-lite"/>
    </source>
</evidence>
<protein>
    <submittedName>
        <fullName evidence="2">Uncharacterized protein</fullName>
    </submittedName>
</protein>
<accession>A0A1L3ZVP4</accession>
<evidence type="ECO:0000313" key="3">
    <source>
        <dbReference type="Proteomes" id="UP000182063"/>
    </source>
</evidence>
<dbReference type="AlphaFoldDB" id="A0A1L3ZVP4"/>
<dbReference type="EMBL" id="CP018221">
    <property type="protein sequence ID" value="API59724.1"/>
    <property type="molecule type" value="Genomic_DNA"/>
</dbReference>
<reference evidence="3" key="1">
    <citation type="submission" date="2016-11" db="EMBL/GenBank/DDBJ databases">
        <title>Complete Genome Sequence of alachlor-degrading Sphingomonas sp. strain JJ-A5.</title>
        <authorList>
            <person name="Lee H."/>
            <person name="Ka J.-O."/>
        </authorList>
    </citation>
    <scope>NUCLEOTIDE SEQUENCE [LARGE SCALE GENOMIC DNA]</scope>
    <source>
        <strain evidence="3">JJ-A5</strain>
    </source>
</reference>
<sequence>MHRRRRGHRHGGRAHLKDGEIAPGIFWTPMLAGLPRAAQDSPGQQVRSGAMGGNDASLRSLEMERRADACAFSSPGRRATGPPCARRSPLRHRG</sequence>